<dbReference type="Gene3D" id="2.60.120.10">
    <property type="entry name" value="Jelly Rolls"/>
    <property type="match status" value="1"/>
</dbReference>
<proteinExistence type="predicted"/>
<dbReference type="PROSITE" id="PS50042">
    <property type="entry name" value="CNMP_BINDING_3"/>
    <property type="match status" value="1"/>
</dbReference>
<keyword evidence="4" id="KW-1133">Transmembrane helix</keyword>
<dbReference type="SMART" id="SM00100">
    <property type="entry name" value="cNMP"/>
    <property type="match status" value="1"/>
</dbReference>
<keyword evidence="2" id="KW-0813">Transport</keyword>
<protein>
    <submittedName>
        <fullName evidence="9">Cyclic nucleotide-gated cation channel alpha-3-like</fullName>
    </submittedName>
</protein>
<evidence type="ECO:0000256" key="6">
    <source>
        <dbReference type="ARBA" id="ARBA00023136"/>
    </source>
</evidence>
<dbReference type="InterPro" id="IPR018490">
    <property type="entry name" value="cNMP-bd_dom_sf"/>
</dbReference>
<keyword evidence="10" id="KW-1185">Reference proteome</keyword>
<evidence type="ECO:0000256" key="3">
    <source>
        <dbReference type="ARBA" id="ARBA00022692"/>
    </source>
</evidence>
<dbReference type="AlphaFoldDB" id="A0A7D9D8S6"/>
<dbReference type="PANTHER" id="PTHR45638:SF11">
    <property type="entry name" value="CYCLIC NUCLEOTIDE-GATED CATION CHANNEL SUBUNIT A"/>
    <property type="match status" value="1"/>
</dbReference>
<dbReference type="Pfam" id="PF00520">
    <property type="entry name" value="Ion_trans"/>
    <property type="match status" value="1"/>
</dbReference>
<dbReference type="GO" id="GO:0005886">
    <property type="term" value="C:plasma membrane"/>
    <property type="evidence" value="ECO:0007669"/>
    <property type="project" value="TreeGrafter"/>
</dbReference>
<dbReference type="Pfam" id="PF00027">
    <property type="entry name" value="cNMP_binding"/>
    <property type="match status" value="1"/>
</dbReference>
<dbReference type="InterPro" id="IPR018488">
    <property type="entry name" value="cNMP-bd_CS"/>
</dbReference>
<evidence type="ECO:0000256" key="4">
    <source>
        <dbReference type="ARBA" id="ARBA00022989"/>
    </source>
</evidence>
<dbReference type="SUPFAM" id="SSF51206">
    <property type="entry name" value="cAMP-binding domain-like"/>
    <property type="match status" value="1"/>
</dbReference>
<keyword evidence="5" id="KW-0406">Ion transport</keyword>
<dbReference type="Gene3D" id="1.10.287.630">
    <property type="entry name" value="Helix hairpin bin"/>
    <property type="match status" value="1"/>
</dbReference>
<name>A0A7D9D8S6_PARCT</name>
<gene>
    <name evidence="9" type="ORF">PACLA_8A039944</name>
</gene>
<evidence type="ECO:0000313" key="10">
    <source>
        <dbReference type="Proteomes" id="UP001152795"/>
    </source>
</evidence>
<evidence type="ECO:0000256" key="1">
    <source>
        <dbReference type="ARBA" id="ARBA00004141"/>
    </source>
</evidence>
<comment type="caution">
    <text evidence="9">The sequence shown here is derived from an EMBL/GenBank/DDBJ whole genome shotgun (WGS) entry which is preliminary data.</text>
</comment>
<dbReference type="InterPro" id="IPR000595">
    <property type="entry name" value="cNMP-bd_dom"/>
</dbReference>
<dbReference type="PROSITE" id="PS00888">
    <property type="entry name" value="CNMP_BINDING_1"/>
    <property type="match status" value="1"/>
</dbReference>
<reference evidence="9" key="1">
    <citation type="submission" date="2020-04" db="EMBL/GenBank/DDBJ databases">
        <authorList>
            <person name="Alioto T."/>
            <person name="Alioto T."/>
            <person name="Gomez Garrido J."/>
        </authorList>
    </citation>
    <scope>NUCLEOTIDE SEQUENCE</scope>
    <source>
        <strain evidence="9">A484AB</strain>
    </source>
</reference>
<evidence type="ECO:0000256" key="5">
    <source>
        <dbReference type="ARBA" id="ARBA00023065"/>
    </source>
</evidence>
<dbReference type="EMBL" id="CACRXK020000234">
    <property type="protein sequence ID" value="CAB3979838.1"/>
    <property type="molecule type" value="Genomic_DNA"/>
</dbReference>
<dbReference type="FunFam" id="1.10.287.630:FF:000001">
    <property type="entry name" value="Cyclic nucleotide-gated channel alpha 3"/>
    <property type="match status" value="1"/>
</dbReference>
<dbReference type="OrthoDB" id="421226at2759"/>
<dbReference type="FunFam" id="1.10.287.70:FF:000072">
    <property type="entry name" value="Cyclic nucleotide gated channel beta 3"/>
    <property type="match status" value="1"/>
</dbReference>
<dbReference type="Proteomes" id="UP001152795">
    <property type="component" value="Unassembled WGS sequence"/>
</dbReference>
<evidence type="ECO:0000256" key="7">
    <source>
        <dbReference type="ARBA" id="ARBA00023286"/>
    </source>
</evidence>
<dbReference type="InterPro" id="IPR050866">
    <property type="entry name" value="CNG_cation_channel"/>
</dbReference>
<comment type="subcellular location">
    <subcellularLocation>
        <location evidence="1">Membrane</location>
        <topology evidence="1">Multi-pass membrane protein</topology>
    </subcellularLocation>
</comment>
<keyword evidence="6" id="KW-0472">Membrane</keyword>
<keyword evidence="8" id="KW-0407">Ion channel</keyword>
<dbReference type="GO" id="GO:0005223">
    <property type="term" value="F:intracellularly cGMP-activated cation channel activity"/>
    <property type="evidence" value="ECO:0007669"/>
    <property type="project" value="TreeGrafter"/>
</dbReference>
<sequence>MKEDSCIAEDLDYRQNFQELFENATTIIERLDQPNDSTIPENPVENHEGKFADLAMRVLHVQKFFPKSHNDDPFLKKYSNLPGKDDHLKEEEGVKISSSTADVGSKDITTIVKKQSGFINVDPFDTRYLMWLFIVSIGVGYNYWTIILRISFVEGMDRHYRGLFVLDYIIDLIFLLDIYMQSRTGYMENGELVIDILKTRYHYMKTFGFWLDCLSVMPLDLLYFIFGVNPVFRLARLFKLHRFLSFYERIQVVTNRPNLFNLAMLVHHVFLIIHWVACAYFLVSKSMGYGSEPWVYPVLEGEWAEKLIQHIISSGAGITRQYLYCFYLSSITMTIVGNLPSPNTPQTMLFVTVMYLAGVLVFALIVGNACDMITSMTMERCEIHTKLNEIKLYMHAHNVPEQLQKRVIKWFDYLWMEKNDLHDEDTFKWLPEKCKADLLLHVNLDTLKKVAIFEDCEPSLLRDLVIRLQLTQCCPGDKVCQKGEVGNEMYIVNKGLLQVEVDGHIVTTLSAGNHFGEISILDIEGVGNRRTASIHSLGFSQLFKLSKIDLQEVLEDYPHARCELEGKAVEVLKKDQERKKSLCPGATAADASSIDWLCADSSTLLEQVRQVEMKLKEKKMKSFKEKIKREQEIKSRQLIKSFVQQNCSNGQHAQEFLEELVQSSDRTIET</sequence>
<dbReference type="Gene3D" id="1.10.287.70">
    <property type="match status" value="1"/>
</dbReference>
<dbReference type="PROSITE" id="PS00889">
    <property type="entry name" value="CNMP_BINDING_2"/>
    <property type="match status" value="1"/>
</dbReference>
<dbReference type="SUPFAM" id="SSF81324">
    <property type="entry name" value="Voltage-gated potassium channels"/>
    <property type="match status" value="1"/>
</dbReference>
<organism evidence="9 10">
    <name type="scientific">Paramuricea clavata</name>
    <name type="common">Red gorgonian</name>
    <name type="synonym">Violescent sea-whip</name>
    <dbReference type="NCBI Taxonomy" id="317549"/>
    <lineage>
        <taxon>Eukaryota</taxon>
        <taxon>Metazoa</taxon>
        <taxon>Cnidaria</taxon>
        <taxon>Anthozoa</taxon>
        <taxon>Octocorallia</taxon>
        <taxon>Malacalcyonacea</taxon>
        <taxon>Plexauridae</taxon>
        <taxon>Paramuricea</taxon>
    </lineage>
</organism>
<dbReference type="CDD" id="cd00038">
    <property type="entry name" value="CAP_ED"/>
    <property type="match status" value="1"/>
</dbReference>
<dbReference type="InterPro" id="IPR014710">
    <property type="entry name" value="RmlC-like_jellyroll"/>
</dbReference>
<dbReference type="PANTHER" id="PTHR45638">
    <property type="entry name" value="CYCLIC NUCLEOTIDE-GATED CATION CHANNEL SUBUNIT A"/>
    <property type="match status" value="1"/>
</dbReference>
<keyword evidence="3" id="KW-0812">Transmembrane</keyword>
<evidence type="ECO:0000256" key="8">
    <source>
        <dbReference type="ARBA" id="ARBA00023303"/>
    </source>
</evidence>
<evidence type="ECO:0000256" key="2">
    <source>
        <dbReference type="ARBA" id="ARBA00022448"/>
    </source>
</evidence>
<evidence type="ECO:0000313" key="9">
    <source>
        <dbReference type="EMBL" id="CAB3979838.1"/>
    </source>
</evidence>
<dbReference type="GO" id="GO:0017071">
    <property type="term" value="C:intracellular cyclic nucleotide activated cation channel complex"/>
    <property type="evidence" value="ECO:0007669"/>
    <property type="project" value="TreeGrafter"/>
</dbReference>
<accession>A0A7D9D8S6</accession>
<keyword evidence="7" id="KW-1071">Ligand-gated ion channel</keyword>
<dbReference type="GO" id="GO:0044877">
    <property type="term" value="F:protein-containing complex binding"/>
    <property type="evidence" value="ECO:0007669"/>
    <property type="project" value="TreeGrafter"/>
</dbReference>
<dbReference type="InterPro" id="IPR005821">
    <property type="entry name" value="Ion_trans_dom"/>
</dbReference>